<gene>
    <name evidence="15" type="primary">jg1719</name>
    <name evidence="15" type="ORF">PAEG_LOCUS27468</name>
</gene>
<keyword evidence="4" id="KW-0677">Repeat</keyword>
<dbReference type="SUPFAM" id="SSF57716">
    <property type="entry name" value="Glucocorticoid receptor-like (DNA-binding domain)"/>
    <property type="match status" value="1"/>
</dbReference>
<reference evidence="15" key="1">
    <citation type="submission" date="2022-03" db="EMBL/GenBank/DDBJ databases">
        <authorList>
            <person name="Lindestad O."/>
        </authorList>
    </citation>
    <scope>NUCLEOTIDE SEQUENCE</scope>
</reference>
<dbReference type="GO" id="GO:0008270">
    <property type="term" value="F:zinc ion binding"/>
    <property type="evidence" value="ECO:0007669"/>
    <property type="project" value="UniProtKB-UniRule"/>
</dbReference>
<proteinExistence type="inferred from homology"/>
<feature type="domain" description="ZAD" evidence="14">
    <location>
        <begin position="22"/>
        <end position="97"/>
    </location>
</feature>
<keyword evidence="9" id="KW-0804">Transcription</keyword>
<dbReference type="InterPro" id="IPR012934">
    <property type="entry name" value="Znf_AD"/>
</dbReference>
<protein>
    <submittedName>
        <fullName evidence="15">Jg1719 protein</fullName>
    </submittedName>
</protein>
<feature type="binding site" evidence="12">
    <location>
        <position position="70"/>
    </location>
    <ligand>
        <name>Zn(2+)</name>
        <dbReference type="ChEBI" id="CHEBI:29105"/>
    </ligand>
</feature>
<keyword evidence="6 12" id="KW-0862">Zinc</keyword>
<dbReference type="PROSITE" id="PS50157">
    <property type="entry name" value="ZINC_FINGER_C2H2_2"/>
    <property type="match status" value="6"/>
</dbReference>
<dbReference type="SUPFAM" id="SSF57667">
    <property type="entry name" value="beta-beta-alpha zinc fingers"/>
    <property type="match status" value="3"/>
</dbReference>
<dbReference type="Pfam" id="PF07776">
    <property type="entry name" value="zf-AD"/>
    <property type="match status" value="1"/>
</dbReference>
<dbReference type="GO" id="GO:0003677">
    <property type="term" value="F:DNA binding"/>
    <property type="evidence" value="ECO:0007669"/>
    <property type="project" value="UniProtKB-KW"/>
</dbReference>
<evidence type="ECO:0000256" key="8">
    <source>
        <dbReference type="ARBA" id="ARBA00023125"/>
    </source>
</evidence>
<accession>A0A8S4SPR4</accession>
<comment type="similarity">
    <text evidence="2">Belongs to the krueppel C2H2-type zinc-finger protein family.</text>
</comment>
<dbReference type="PROSITE" id="PS00028">
    <property type="entry name" value="ZINC_FINGER_C2H2_1"/>
    <property type="match status" value="6"/>
</dbReference>
<evidence type="ECO:0000256" key="10">
    <source>
        <dbReference type="ARBA" id="ARBA00023242"/>
    </source>
</evidence>
<evidence type="ECO:0000256" key="11">
    <source>
        <dbReference type="PROSITE-ProRule" id="PRU00042"/>
    </source>
</evidence>
<evidence type="ECO:0000313" key="15">
    <source>
        <dbReference type="EMBL" id="CAH2269195.1"/>
    </source>
</evidence>
<dbReference type="InterPro" id="IPR036236">
    <property type="entry name" value="Znf_C2H2_sf"/>
</dbReference>
<feature type="binding site" evidence="12">
    <location>
        <position position="73"/>
    </location>
    <ligand>
        <name>Zn(2+)</name>
        <dbReference type="ChEBI" id="CHEBI:29105"/>
    </ligand>
</feature>
<evidence type="ECO:0000256" key="9">
    <source>
        <dbReference type="ARBA" id="ARBA00023163"/>
    </source>
</evidence>
<evidence type="ECO:0000256" key="1">
    <source>
        <dbReference type="ARBA" id="ARBA00004123"/>
    </source>
</evidence>
<evidence type="ECO:0000259" key="13">
    <source>
        <dbReference type="PROSITE" id="PS50157"/>
    </source>
</evidence>
<keyword evidence="10" id="KW-0539">Nucleus</keyword>
<feature type="domain" description="C2H2-type" evidence="13">
    <location>
        <begin position="268"/>
        <end position="296"/>
    </location>
</feature>
<dbReference type="FunFam" id="3.30.160.60:FF:000446">
    <property type="entry name" value="Zinc finger protein"/>
    <property type="match status" value="1"/>
</dbReference>
<feature type="binding site" evidence="12">
    <location>
        <position position="27"/>
    </location>
    <ligand>
        <name>Zn(2+)</name>
        <dbReference type="ChEBI" id="CHEBI:29105"/>
    </ligand>
</feature>
<comment type="caution">
    <text evidence="15">The sequence shown here is derived from an EMBL/GenBank/DDBJ whole genome shotgun (WGS) entry which is preliminary data.</text>
</comment>
<keyword evidence="7" id="KW-0805">Transcription regulation</keyword>
<dbReference type="PANTHER" id="PTHR24379:SF121">
    <property type="entry name" value="C2H2-TYPE DOMAIN-CONTAINING PROTEIN"/>
    <property type="match status" value="1"/>
</dbReference>
<dbReference type="SMART" id="SM00868">
    <property type="entry name" value="zf-AD"/>
    <property type="match status" value="1"/>
</dbReference>
<evidence type="ECO:0000259" key="14">
    <source>
        <dbReference type="PROSITE" id="PS51915"/>
    </source>
</evidence>
<evidence type="ECO:0000256" key="5">
    <source>
        <dbReference type="ARBA" id="ARBA00022771"/>
    </source>
</evidence>
<evidence type="ECO:0000256" key="3">
    <source>
        <dbReference type="ARBA" id="ARBA00022723"/>
    </source>
</evidence>
<feature type="domain" description="C2H2-type" evidence="13">
    <location>
        <begin position="330"/>
        <end position="358"/>
    </location>
</feature>
<dbReference type="OrthoDB" id="5305647at2759"/>
<feature type="domain" description="C2H2-type" evidence="13">
    <location>
        <begin position="240"/>
        <end position="268"/>
    </location>
</feature>
<dbReference type="InterPro" id="IPR013087">
    <property type="entry name" value="Znf_C2H2_type"/>
</dbReference>
<keyword evidence="3 12" id="KW-0479">Metal-binding</keyword>
<comment type="subcellular location">
    <subcellularLocation>
        <location evidence="1">Nucleus</location>
    </subcellularLocation>
</comment>
<evidence type="ECO:0000256" key="7">
    <source>
        <dbReference type="ARBA" id="ARBA00023015"/>
    </source>
</evidence>
<dbReference type="PROSITE" id="PS51915">
    <property type="entry name" value="ZAD"/>
    <property type="match status" value="1"/>
</dbReference>
<feature type="binding site" evidence="12">
    <location>
        <position position="24"/>
    </location>
    <ligand>
        <name>Zn(2+)</name>
        <dbReference type="ChEBI" id="CHEBI:29105"/>
    </ligand>
</feature>
<evidence type="ECO:0000256" key="6">
    <source>
        <dbReference type="ARBA" id="ARBA00022833"/>
    </source>
</evidence>
<dbReference type="AlphaFoldDB" id="A0A8S4SPR4"/>
<evidence type="ECO:0000313" key="16">
    <source>
        <dbReference type="Proteomes" id="UP000838756"/>
    </source>
</evidence>
<evidence type="ECO:0000256" key="12">
    <source>
        <dbReference type="PROSITE-ProRule" id="PRU01263"/>
    </source>
</evidence>
<dbReference type="PANTHER" id="PTHR24379">
    <property type="entry name" value="KRAB AND ZINC FINGER DOMAIN-CONTAINING"/>
    <property type="match status" value="1"/>
</dbReference>
<dbReference type="GO" id="GO:0005634">
    <property type="term" value="C:nucleus"/>
    <property type="evidence" value="ECO:0007669"/>
    <property type="project" value="UniProtKB-SubCell"/>
</dbReference>
<dbReference type="FunFam" id="3.30.160.60:FF:001480">
    <property type="entry name" value="Si:cabz01071911.3"/>
    <property type="match status" value="1"/>
</dbReference>
<dbReference type="EMBL" id="CAKXAJ010026501">
    <property type="protein sequence ID" value="CAH2269195.1"/>
    <property type="molecule type" value="Genomic_DNA"/>
</dbReference>
<sequence>MSVARKVLFNNFNLVDENNTISLCRICLEDGARIPIFEIDDEDNYDIITKLSLCLREKIEDVDGYPRFICNLCSDILDSAYNFINKYKDTCKILQSGIEVVKQENDVSIDNGILEEVIQIDQIKDEIHDSESNDGFSDDDKEFLAPLKLKIKLKVENNPKAVKRKGTTSTNTKQVTNKIASSILEGQFAWNGDKWCLKSSNAFQKAKEKLKLLTELKAEPLKKKRVKIEVPKVKKSDQPKLCDLCGEVFKTQDKLALHKRKVHYRKAMKCQHCAKMLSSKYYLHRHIKRKHVEHKDFICATCGRGFAFKTELRNHNRTVHEKHLLPKKQYKCKFCSKTYKCPKSVIVHERSVHTGHRPAVCSVCTSSFYHEDYLKEHMRLHTGETPFKCPICGRGYAQRGNMKSHLRIHRISELDATMLSKIRPNYLRLLKA</sequence>
<dbReference type="Pfam" id="PF00096">
    <property type="entry name" value="zf-C2H2"/>
    <property type="match status" value="4"/>
</dbReference>
<feature type="domain" description="C2H2-type" evidence="13">
    <location>
        <begin position="297"/>
        <end position="320"/>
    </location>
</feature>
<keyword evidence="16" id="KW-1185">Reference proteome</keyword>
<name>A0A8S4SPR4_9NEOP</name>
<evidence type="ECO:0000256" key="2">
    <source>
        <dbReference type="ARBA" id="ARBA00006991"/>
    </source>
</evidence>
<keyword evidence="8" id="KW-0238">DNA-binding</keyword>
<dbReference type="Gene3D" id="3.30.160.60">
    <property type="entry name" value="Classic Zinc Finger"/>
    <property type="match status" value="4"/>
</dbReference>
<feature type="domain" description="C2H2-type" evidence="13">
    <location>
        <begin position="387"/>
        <end position="409"/>
    </location>
</feature>
<dbReference type="Gene3D" id="3.40.1800.20">
    <property type="match status" value="1"/>
</dbReference>
<organism evidence="15 16">
    <name type="scientific">Pararge aegeria aegeria</name>
    <dbReference type="NCBI Taxonomy" id="348720"/>
    <lineage>
        <taxon>Eukaryota</taxon>
        <taxon>Metazoa</taxon>
        <taxon>Ecdysozoa</taxon>
        <taxon>Arthropoda</taxon>
        <taxon>Hexapoda</taxon>
        <taxon>Insecta</taxon>
        <taxon>Pterygota</taxon>
        <taxon>Neoptera</taxon>
        <taxon>Endopterygota</taxon>
        <taxon>Lepidoptera</taxon>
        <taxon>Glossata</taxon>
        <taxon>Ditrysia</taxon>
        <taxon>Papilionoidea</taxon>
        <taxon>Nymphalidae</taxon>
        <taxon>Satyrinae</taxon>
        <taxon>Satyrini</taxon>
        <taxon>Parargina</taxon>
        <taxon>Pararge</taxon>
    </lineage>
</organism>
<keyword evidence="5 11" id="KW-0863">Zinc-finger</keyword>
<dbReference type="Proteomes" id="UP000838756">
    <property type="component" value="Unassembled WGS sequence"/>
</dbReference>
<feature type="domain" description="C2H2-type" evidence="13">
    <location>
        <begin position="359"/>
        <end position="386"/>
    </location>
</feature>
<dbReference type="SMART" id="SM00355">
    <property type="entry name" value="ZnF_C2H2"/>
    <property type="match status" value="6"/>
</dbReference>
<evidence type="ECO:0000256" key="4">
    <source>
        <dbReference type="ARBA" id="ARBA00022737"/>
    </source>
</evidence>